<name>A0A9D3Y857_DREPO</name>
<accession>A0A9D3Y857</accession>
<comment type="caution">
    <text evidence="1">The sequence shown here is derived from an EMBL/GenBank/DDBJ whole genome shotgun (WGS) entry which is preliminary data.</text>
</comment>
<dbReference type="EMBL" id="JAIWYP010000016">
    <property type="protein sequence ID" value="KAH3693734.1"/>
    <property type="molecule type" value="Genomic_DNA"/>
</dbReference>
<proteinExistence type="predicted"/>
<reference evidence="1" key="1">
    <citation type="journal article" date="2019" name="bioRxiv">
        <title>The Genome of the Zebra Mussel, Dreissena polymorpha: A Resource for Invasive Species Research.</title>
        <authorList>
            <person name="McCartney M.A."/>
            <person name="Auch B."/>
            <person name="Kono T."/>
            <person name="Mallez S."/>
            <person name="Zhang Y."/>
            <person name="Obille A."/>
            <person name="Becker A."/>
            <person name="Abrahante J.E."/>
            <person name="Garbe J."/>
            <person name="Badalamenti J.P."/>
            <person name="Herman A."/>
            <person name="Mangelson H."/>
            <person name="Liachko I."/>
            <person name="Sullivan S."/>
            <person name="Sone E.D."/>
            <person name="Koren S."/>
            <person name="Silverstein K.A.T."/>
            <person name="Beckman K.B."/>
            <person name="Gohl D.M."/>
        </authorList>
    </citation>
    <scope>NUCLEOTIDE SEQUENCE</scope>
    <source>
        <strain evidence="1">Duluth1</strain>
        <tissue evidence="1">Whole animal</tissue>
    </source>
</reference>
<dbReference type="AlphaFoldDB" id="A0A9D3Y857"/>
<sequence>MDRFIILHTNTVSPGPAQTPQGYFMLSFVTALDVPFTLSNMYTVLANLSVSTNVFFDWTYVHLLSSMLYVVFGNSNLSKSSSLPSNDIIRTERFSWSVPTTIIDEVIQDIENIDEEVFIRCIWLIVHAELMDNMQICFTVETAITK</sequence>
<dbReference type="Proteomes" id="UP000828390">
    <property type="component" value="Unassembled WGS sequence"/>
</dbReference>
<gene>
    <name evidence="1" type="ORF">DPMN_081174</name>
</gene>
<evidence type="ECO:0000313" key="1">
    <source>
        <dbReference type="EMBL" id="KAH3693734.1"/>
    </source>
</evidence>
<reference evidence="1" key="2">
    <citation type="submission" date="2020-11" db="EMBL/GenBank/DDBJ databases">
        <authorList>
            <person name="McCartney M.A."/>
            <person name="Auch B."/>
            <person name="Kono T."/>
            <person name="Mallez S."/>
            <person name="Becker A."/>
            <person name="Gohl D.M."/>
            <person name="Silverstein K.A.T."/>
            <person name="Koren S."/>
            <person name="Bechman K.B."/>
            <person name="Herman A."/>
            <person name="Abrahante J.E."/>
            <person name="Garbe J."/>
        </authorList>
    </citation>
    <scope>NUCLEOTIDE SEQUENCE</scope>
    <source>
        <strain evidence="1">Duluth1</strain>
        <tissue evidence="1">Whole animal</tissue>
    </source>
</reference>
<organism evidence="1 2">
    <name type="scientific">Dreissena polymorpha</name>
    <name type="common">Zebra mussel</name>
    <name type="synonym">Mytilus polymorpha</name>
    <dbReference type="NCBI Taxonomy" id="45954"/>
    <lineage>
        <taxon>Eukaryota</taxon>
        <taxon>Metazoa</taxon>
        <taxon>Spiralia</taxon>
        <taxon>Lophotrochozoa</taxon>
        <taxon>Mollusca</taxon>
        <taxon>Bivalvia</taxon>
        <taxon>Autobranchia</taxon>
        <taxon>Heteroconchia</taxon>
        <taxon>Euheterodonta</taxon>
        <taxon>Imparidentia</taxon>
        <taxon>Neoheterodontei</taxon>
        <taxon>Myida</taxon>
        <taxon>Dreissenoidea</taxon>
        <taxon>Dreissenidae</taxon>
        <taxon>Dreissena</taxon>
    </lineage>
</organism>
<evidence type="ECO:0000313" key="2">
    <source>
        <dbReference type="Proteomes" id="UP000828390"/>
    </source>
</evidence>
<keyword evidence="2" id="KW-1185">Reference proteome</keyword>
<protein>
    <submittedName>
        <fullName evidence="1">Uncharacterized protein</fullName>
    </submittedName>
</protein>